<dbReference type="EMBL" id="CAFAAJ010000002">
    <property type="protein sequence ID" value="CAB4788601.1"/>
    <property type="molecule type" value="Genomic_DNA"/>
</dbReference>
<dbReference type="InterPro" id="IPR012348">
    <property type="entry name" value="RNR-like"/>
</dbReference>
<dbReference type="Gene3D" id="1.10.620.20">
    <property type="entry name" value="Ribonucleotide Reductase, subunit A"/>
    <property type="match status" value="1"/>
</dbReference>
<dbReference type="InterPro" id="IPR036868">
    <property type="entry name" value="TusA-like_sf"/>
</dbReference>
<protein>
    <submittedName>
        <fullName evidence="1">Unannotated protein</fullName>
    </submittedName>
</protein>
<accession>A0A6J6WTR2</accession>
<sequence>MNLPIVDLGALGLDGGAHVLVRLALDDCRPGEEIGVRGSHPDLVADLVTWCRTQGHQCVPRGDGGADAVVRRGSASWAAWVGAERSGHPDPHTDSAIAAHPPASWGLAARGSAVEPGGPEPVFRLDVRDEIWTDRAGSLYAQALAGQWDPASAIDWQDPIVHGREIERAVVQVMTFLVENEEAALVVPARFLGQVHPHFREIQQMLAVTIADEARHIEVFTRRATLTGSELALSTVGGRASLQSLLEEPDFAIASFLLSVMGEGTFVSLLGFLERHAPDPVTRRIARLTRQDEARHVAFSLAHLERHVQHEPGLRARLASAVERRHQALQGTAGLNDDVFDALVLLAGGTVSPDAVALGWQRVQQLQREMAEHRQARLGRLGFSSGEAEALSSLHTRNFM</sequence>
<dbReference type="SUPFAM" id="SSF47240">
    <property type="entry name" value="Ferritin-like"/>
    <property type="match status" value="1"/>
</dbReference>
<proteinExistence type="predicted"/>
<name>A0A6J6WTR2_9ZZZZ</name>
<dbReference type="InterPro" id="IPR009078">
    <property type="entry name" value="Ferritin-like_SF"/>
</dbReference>
<gene>
    <name evidence="1" type="ORF">UFOPK3001_00036</name>
</gene>
<reference evidence="1" key="1">
    <citation type="submission" date="2020-05" db="EMBL/GenBank/DDBJ databases">
        <authorList>
            <person name="Chiriac C."/>
            <person name="Salcher M."/>
            <person name="Ghai R."/>
            <person name="Kavagutti S V."/>
        </authorList>
    </citation>
    <scope>NUCLEOTIDE SEQUENCE</scope>
</reference>
<evidence type="ECO:0000313" key="1">
    <source>
        <dbReference type="EMBL" id="CAB4788601.1"/>
    </source>
</evidence>
<dbReference type="GO" id="GO:0016491">
    <property type="term" value="F:oxidoreductase activity"/>
    <property type="evidence" value="ECO:0007669"/>
    <property type="project" value="InterPro"/>
</dbReference>
<dbReference type="AlphaFoldDB" id="A0A6J6WTR2"/>
<dbReference type="SUPFAM" id="SSF64307">
    <property type="entry name" value="SirA-like"/>
    <property type="match status" value="1"/>
</dbReference>
<organism evidence="1">
    <name type="scientific">freshwater metagenome</name>
    <dbReference type="NCBI Taxonomy" id="449393"/>
    <lineage>
        <taxon>unclassified sequences</taxon>
        <taxon>metagenomes</taxon>
        <taxon>ecological metagenomes</taxon>
    </lineage>
</organism>